<dbReference type="EMBL" id="LWCA01001524">
    <property type="protein sequence ID" value="OAF64947.1"/>
    <property type="molecule type" value="Genomic_DNA"/>
</dbReference>
<reference evidence="2 3" key="1">
    <citation type="submission" date="2016-04" db="EMBL/GenBank/DDBJ databases">
        <title>The genome of Intoshia linei affirms orthonectids as highly simplified spiralians.</title>
        <authorList>
            <person name="Mikhailov K.V."/>
            <person name="Slusarev G.S."/>
            <person name="Nikitin M.A."/>
            <person name="Logacheva M.D."/>
            <person name="Penin A."/>
            <person name="Aleoshin V."/>
            <person name="Panchin Y.V."/>
        </authorList>
    </citation>
    <scope>NUCLEOTIDE SEQUENCE [LARGE SCALE GENOMIC DNA]</scope>
    <source>
        <strain evidence="2">Intl2013</strain>
        <tissue evidence="2">Whole animal</tissue>
    </source>
</reference>
<organism evidence="2 3">
    <name type="scientific">Intoshia linei</name>
    <dbReference type="NCBI Taxonomy" id="1819745"/>
    <lineage>
        <taxon>Eukaryota</taxon>
        <taxon>Metazoa</taxon>
        <taxon>Spiralia</taxon>
        <taxon>Lophotrochozoa</taxon>
        <taxon>Mesozoa</taxon>
        <taxon>Orthonectida</taxon>
        <taxon>Rhopaluridae</taxon>
        <taxon>Intoshia</taxon>
    </lineage>
</organism>
<dbReference type="AlphaFoldDB" id="A0A177ASF8"/>
<evidence type="ECO:0000313" key="3">
    <source>
        <dbReference type="Proteomes" id="UP000078046"/>
    </source>
</evidence>
<keyword evidence="3" id="KW-1185">Reference proteome</keyword>
<gene>
    <name evidence="2" type="ORF">A3Q56_07342</name>
</gene>
<name>A0A177ASF8_9BILA</name>
<dbReference type="Proteomes" id="UP000078046">
    <property type="component" value="Unassembled WGS sequence"/>
</dbReference>
<evidence type="ECO:0000256" key="1">
    <source>
        <dbReference type="SAM" id="MobiDB-lite"/>
    </source>
</evidence>
<sequence length="45" mass="5435">MIIFEMECKNYKKNGECEMRSDSPTKRRKIKTKKTKYGVKYVSKE</sequence>
<feature type="compositionally biased region" description="Basic residues" evidence="1">
    <location>
        <begin position="26"/>
        <end position="37"/>
    </location>
</feature>
<feature type="region of interest" description="Disordered" evidence="1">
    <location>
        <begin position="18"/>
        <end position="37"/>
    </location>
</feature>
<protein>
    <submittedName>
        <fullName evidence="2">Uncharacterized protein</fullName>
    </submittedName>
</protein>
<evidence type="ECO:0000313" key="2">
    <source>
        <dbReference type="EMBL" id="OAF64947.1"/>
    </source>
</evidence>
<accession>A0A177ASF8</accession>
<proteinExistence type="predicted"/>
<comment type="caution">
    <text evidence="2">The sequence shown here is derived from an EMBL/GenBank/DDBJ whole genome shotgun (WGS) entry which is preliminary data.</text>
</comment>